<evidence type="ECO:0000313" key="3">
    <source>
        <dbReference type="Proteomes" id="UP000013968"/>
    </source>
</evidence>
<dbReference type="InterPro" id="IPR050248">
    <property type="entry name" value="Polysacc_deacetylase_ArnD"/>
</dbReference>
<dbReference type="AlphaFoldDB" id="R4SN32"/>
<dbReference type="GO" id="GO:0005975">
    <property type="term" value="P:carbohydrate metabolic process"/>
    <property type="evidence" value="ECO:0007669"/>
    <property type="project" value="InterPro"/>
</dbReference>
<dbReference type="PROSITE" id="PS51677">
    <property type="entry name" value="NODB"/>
    <property type="match status" value="1"/>
</dbReference>
<dbReference type="Gene3D" id="3.20.20.370">
    <property type="entry name" value="Glycoside hydrolase/deacetylase"/>
    <property type="match status" value="1"/>
</dbReference>
<dbReference type="EMBL" id="CP003410">
    <property type="protein sequence ID" value="AGM04115.1"/>
    <property type="molecule type" value="Genomic_DNA"/>
</dbReference>
<protein>
    <submittedName>
        <fullName evidence="2">Chitooligosaccharide deacetylase</fullName>
    </submittedName>
</protein>
<dbReference type="PATRIC" id="fig|1156913.3.peg.1561"/>
<organism evidence="2 3">
    <name type="scientific">Amycolatopsis keratiniphila</name>
    <dbReference type="NCBI Taxonomy" id="129921"/>
    <lineage>
        <taxon>Bacteria</taxon>
        <taxon>Bacillati</taxon>
        <taxon>Actinomycetota</taxon>
        <taxon>Actinomycetes</taxon>
        <taxon>Pseudonocardiales</taxon>
        <taxon>Pseudonocardiaceae</taxon>
        <taxon>Amycolatopsis</taxon>
        <taxon>Amycolatopsis japonica group</taxon>
    </lineage>
</organism>
<reference evidence="2 3" key="1">
    <citation type="journal article" date="2013" name="BMC Genomics">
        <title>ContigScape: a Cytoscape plugin facilitating microbial genome gap closing.</title>
        <authorList>
            <person name="Tang B."/>
            <person name="Wang Q."/>
            <person name="Yang M."/>
            <person name="Xie F."/>
            <person name="Zhu Y."/>
            <person name="Zhuo Y."/>
            <person name="Wang S."/>
            <person name="Gao H."/>
            <person name="Ding X."/>
            <person name="Zhang L."/>
            <person name="Zhao G."/>
            <person name="Zheng H."/>
        </authorList>
    </citation>
    <scope>NUCLEOTIDE SEQUENCE [LARGE SCALE GENOMIC DNA]</scope>
    <source>
        <strain evidence="2 3">HCCB10007</strain>
    </source>
</reference>
<dbReference type="InterPro" id="IPR002509">
    <property type="entry name" value="NODB_dom"/>
</dbReference>
<sequence length="248" mass="27165">MRVLPVSPRARKTVVLGLITAVVLAASAYGLDRLVNARTFQFYGGLTHRVEVPDKVVALTFDDGPDPAGTGELLDGLAKAGVPATFYLTGRELERHPDLGTRIAAAGHELGNHSYSHERMVFVSAETVAGEIERTDALIRRTGYRGEITFRPPNGKKLLALPRYLAEHRRRTIMWDVEPDSYPEVAASAAGIAEHTAEHVRPGSIVLLHGMYQSRATTRQAVVPLVERLRGLGYRFVTVSRLPAQRPG</sequence>
<evidence type="ECO:0000259" key="1">
    <source>
        <dbReference type="PROSITE" id="PS51677"/>
    </source>
</evidence>
<dbReference type="RefSeq" id="WP_016331920.1">
    <property type="nucleotide sequence ID" value="NC_021252.1"/>
</dbReference>
<proteinExistence type="predicted"/>
<dbReference type="HOGENOM" id="CLU_021264_0_3_11"/>
<feature type="domain" description="NodB homology" evidence="1">
    <location>
        <begin position="55"/>
        <end position="237"/>
    </location>
</feature>
<dbReference type="GO" id="GO:0016810">
    <property type="term" value="F:hydrolase activity, acting on carbon-nitrogen (but not peptide) bonds"/>
    <property type="evidence" value="ECO:0007669"/>
    <property type="project" value="InterPro"/>
</dbReference>
<dbReference type="InterPro" id="IPR011330">
    <property type="entry name" value="Glyco_hydro/deAcase_b/a-brl"/>
</dbReference>
<dbReference type="PANTHER" id="PTHR10587">
    <property type="entry name" value="GLYCOSYL TRANSFERASE-RELATED"/>
    <property type="match status" value="1"/>
</dbReference>
<dbReference type="PANTHER" id="PTHR10587:SF125">
    <property type="entry name" value="POLYSACCHARIDE DEACETYLASE YHEN-RELATED"/>
    <property type="match status" value="1"/>
</dbReference>
<dbReference type="KEGG" id="aoi:AORI_1527"/>
<evidence type="ECO:0000313" key="2">
    <source>
        <dbReference type="EMBL" id="AGM04115.1"/>
    </source>
</evidence>
<gene>
    <name evidence="2" type="ORF">AORI_1527</name>
</gene>
<name>R4SN32_9PSEU</name>
<dbReference type="Proteomes" id="UP000013968">
    <property type="component" value="Chromosome"/>
</dbReference>
<accession>R4SN32</accession>
<keyword evidence="3" id="KW-1185">Reference proteome</keyword>
<dbReference type="SUPFAM" id="SSF88713">
    <property type="entry name" value="Glycoside hydrolase/deacetylase"/>
    <property type="match status" value="1"/>
</dbReference>
<dbReference type="Pfam" id="PF01522">
    <property type="entry name" value="Polysacc_deac_1"/>
    <property type="match status" value="1"/>
</dbReference>